<dbReference type="AlphaFoldDB" id="A0A8B9ZJA7"/>
<dbReference type="GO" id="GO:0071542">
    <property type="term" value="P:dopaminergic neuron differentiation"/>
    <property type="evidence" value="ECO:0007669"/>
    <property type="project" value="TreeGrafter"/>
</dbReference>
<dbReference type="GO" id="GO:0005783">
    <property type="term" value="C:endoplasmic reticulum"/>
    <property type="evidence" value="ECO:0007669"/>
    <property type="project" value="TreeGrafter"/>
</dbReference>
<dbReference type="Gene3D" id="1.10.225.10">
    <property type="entry name" value="Saposin-like"/>
    <property type="match status" value="1"/>
</dbReference>
<dbReference type="InterPro" id="IPR036361">
    <property type="entry name" value="SAP_dom_sf"/>
</dbReference>
<evidence type="ECO:0000256" key="3">
    <source>
        <dbReference type="ARBA" id="ARBA00022525"/>
    </source>
</evidence>
<dbReference type="PANTHER" id="PTHR12990">
    <property type="entry name" value="ARMET-LIKE PROTEIN"/>
    <property type="match status" value="1"/>
</dbReference>
<dbReference type="Proteomes" id="UP000694400">
    <property type="component" value="Chromosome 10"/>
</dbReference>
<reference evidence="9" key="1">
    <citation type="submission" date="2019-08" db="EMBL/GenBank/DDBJ databases">
        <title>Three high-quality genomes provides insights into domestication of ducks.</title>
        <authorList>
            <person name="Hou Z.C."/>
            <person name="Zhu F."/>
            <person name="Yin Z.T."/>
            <person name="Zhang F."/>
        </authorList>
    </citation>
    <scope>NUCLEOTIDE SEQUENCE [LARGE SCALE GENOMIC DNA]</scope>
</reference>
<name>A0A8B9ZJA7_ANAPL</name>
<evidence type="ECO:0000256" key="2">
    <source>
        <dbReference type="ARBA" id="ARBA00005617"/>
    </source>
</evidence>
<dbReference type="Ensembl" id="ENSAPLT00020024472.1">
    <property type="protein sequence ID" value="ENSAPLP00020022659.1"/>
    <property type="gene ID" value="ENSAPLG00020015786.1"/>
</dbReference>
<reference evidence="9" key="2">
    <citation type="submission" date="2025-08" db="UniProtKB">
        <authorList>
            <consortium name="Ensembl"/>
        </authorList>
    </citation>
    <scope>IDENTIFICATION</scope>
</reference>
<dbReference type="PANTHER" id="PTHR12990:SF10">
    <property type="entry name" value="MESENCEPHALIC ASTROCYTE-DERIVED NEUROTROPHIC FACTOR"/>
    <property type="match status" value="1"/>
</dbReference>
<dbReference type="Pfam" id="PF20145">
    <property type="entry name" value="ARMET_N"/>
    <property type="match status" value="1"/>
</dbReference>
<evidence type="ECO:0000313" key="9">
    <source>
        <dbReference type="Ensembl" id="ENSAPLP00020022659.1"/>
    </source>
</evidence>
<dbReference type="InterPro" id="IPR045332">
    <property type="entry name" value="ARMET_N"/>
</dbReference>
<organism evidence="9 10">
    <name type="scientific">Anas platyrhynchos</name>
    <name type="common">Mallard</name>
    <name type="synonym">Anas boschas</name>
    <dbReference type="NCBI Taxonomy" id="8839"/>
    <lineage>
        <taxon>Eukaryota</taxon>
        <taxon>Metazoa</taxon>
        <taxon>Chordata</taxon>
        <taxon>Craniata</taxon>
        <taxon>Vertebrata</taxon>
        <taxon>Euteleostomi</taxon>
        <taxon>Archelosauria</taxon>
        <taxon>Archosauria</taxon>
        <taxon>Dinosauria</taxon>
        <taxon>Saurischia</taxon>
        <taxon>Theropoda</taxon>
        <taxon>Coelurosauria</taxon>
        <taxon>Aves</taxon>
        <taxon>Neognathae</taxon>
        <taxon>Galloanserae</taxon>
        <taxon>Anseriformes</taxon>
        <taxon>Anatidae</taxon>
        <taxon>Anatinae</taxon>
        <taxon>Anas</taxon>
    </lineage>
</organism>
<evidence type="ECO:0000313" key="10">
    <source>
        <dbReference type="Proteomes" id="UP000694400"/>
    </source>
</evidence>
<evidence type="ECO:0000256" key="5">
    <source>
        <dbReference type="ARBA" id="ARBA00023157"/>
    </source>
</evidence>
<dbReference type="FunFam" id="1.10.225.10:FF:000003">
    <property type="entry name" value="Mesencephalic astrocyte-derived neurotrophic factor"/>
    <property type="match status" value="1"/>
</dbReference>
<dbReference type="Gene3D" id="1.10.720.30">
    <property type="entry name" value="SAP domain"/>
    <property type="match status" value="1"/>
</dbReference>
<accession>A0A8B9ZJA7</accession>
<proteinExistence type="inferred from homology"/>
<feature type="domain" description="ARMET C-terminal" evidence="7">
    <location>
        <begin position="175"/>
        <end position="216"/>
    </location>
</feature>
<keyword evidence="3" id="KW-0964">Secreted</keyword>
<protein>
    <submittedName>
        <fullName evidence="9">Mesencephalic astrocyte derived neurotrophic factor</fullName>
    </submittedName>
</protein>
<feature type="region of interest" description="Disordered" evidence="6">
    <location>
        <begin position="1"/>
        <end position="25"/>
    </location>
</feature>
<keyword evidence="5" id="KW-1015">Disulfide bond</keyword>
<dbReference type="InterPro" id="IPR045333">
    <property type="entry name" value="ARMET-like"/>
</dbReference>
<evidence type="ECO:0000256" key="6">
    <source>
        <dbReference type="SAM" id="MobiDB-lite"/>
    </source>
</evidence>
<dbReference type="FunFam" id="1.10.720.30:FF:000003">
    <property type="entry name" value="Mesencephalic astrocyte-derived neurotrophic factor"/>
    <property type="match status" value="1"/>
</dbReference>
<evidence type="ECO:0000256" key="4">
    <source>
        <dbReference type="ARBA" id="ARBA00022729"/>
    </source>
</evidence>
<feature type="domain" description="ARMET N-terminal" evidence="8">
    <location>
        <begin position="76"/>
        <end position="170"/>
    </location>
</feature>
<dbReference type="SUPFAM" id="SSF68906">
    <property type="entry name" value="SAP domain"/>
    <property type="match status" value="1"/>
</dbReference>
<comment type="similarity">
    <text evidence="2">Belongs to the ARMET family.</text>
</comment>
<evidence type="ECO:0000259" key="8">
    <source>
        <dbReference type="Pfam" id="PF20145"/>
    </source>
</evidence>
<reference evidence="9" key="3">
    <citation type="submission" date="2025-09" db="UniProtKB">
        <authorList>
            <consortium name="Ensembl"/>
        </authorList>
    </citation>
    <scope>IDENTIFICATION</scope>
</reference>
<dbReference type="InterPro" id="IPR019345">
    <property type="entry name" value="ARMET_C"/>
</dbReference>
<dbReference type="GO" id="GO:0031175">
    <property type="term" value="P:neuron projection development"/>
    <property type="evidence" value="ECO:0007669"/>
    <property type="project" value="TreeGrafter"/>
</dbReference>
<sequence length="227" mass="24906">GSPEPLRGCGPRHHGALSTDPTESCAAPAPPQAGLGAVPGSCRCAGGSCVVFNSALFEFVGKLLQELVFLLSFPTPVCVTFLGRFYQSLKDNGVEFTPASIEKELLKSCKEAKGKENRLCYYVGATSDAATKIINEVSKPMSHHIPVEKICEKLKKKDSQICELKYDQQIDLSTADLRKLRVKELRRILDEWGEACKGCAEKGDFIRRIHELMPKYAPRAHGARADL</sequence>
<comment type="subcellular location">
    <subcellularLocation>
        <location evidence="1">Secreted</location>
    </subcellularLocation>
</comment>
<keyword evidence="4" id="KW-0732">Signal</keyword>
<dbReference type="GO" id="GO:0005615">
    <property type="term" value="C:extracellular space"/>
    <property type="evidence" value="ECO:0007669"/>
    <property type="project" value="TreeGrafter"/>
</dbReference>
<evidence type="ECO:0000259" key="7">
    <source>
        <dbReference type="Pfam" id="PF10208"/>
    </source>
</evidence>
<evidence type="ECO:0000256" key="1">
    <source>
        <dbReference type="ARBA" id="ARBA00004613"/>
    </source>
</evidence>
<dbReference type="Pfam" id="PF10208">
    <property type="entry name" value="ARMET_C"/>
    <property type="match status" value="1"/>
</dbReference>